<dbReference type="InterPro" id="IPR008251">
    <property type="entry name" value="Chromo_shadow_dom"/>
</dbReference>
<evidence type="ECO:0000256" key="4">
    <source>
        <dbReference type="SAM" id="SignalP"/>
    </source>
</evidence>
<dbReference type="InterPro" id="IPR023780">
    <property type="entry name" value="Chromo_domain"/>
</dbReference>
<reference evidence="6" key="1">
    <citation type="submission" date="2021-04" db="EMBL/GenBank/DDBJ databases">
        <title>First draft genome resource for Brassicaceae pathogens Fusarium oxysporum f. sp. raphani and Fusarium oxysporum f. sp. rapae.</title>
        <authorList>
            <person name="Asai S."/>
        </authorList>
    </citation>
    <scope>NUCLEOTIDE SEQUENCE</scope>
    <source>
        <strain evidence="6">Tf1262</strain>
    </source>
</reference>
<evidence type="ECO:0000256" key="3">
    <source>
        <dbReference type="SAM" id="MobiDB-lite"/>
    </source>
</evidence>
<dbReference type="InterPro" id="IPR000953">
    <property type="entry name" value="Chromo/chromo_shadow_dom"/>
</dbReference>
<dbReference type="Pfam" id="PF00385">
    <property type="entry name" value="Chromo"/>
    <property type="match status" value="1"/>
</dbReference>
<dbReference type="EMBL" id="JAELUR010000010">
    <property type="protein sequence ID" value="KAG7426536.1"/>
    <property type="molecule type" value="Genomic_DNA"/>
</dbReference>
<dbReference type="SMART" id="SM00298">
    <property type="entry name" value="CHROMO"/>
    <property type="match status" value="1"/>
</dbReference>
<sequence>MEAITSLVTSAVLLLWQTYLNSPLTSYTMAIISSYFGPGSCRRPDPERVILDPTYLNPRPNDHDGILIEPDEFERNGKQYVRYDDKPSNQSKFTAHTHRSLKSTSDSPLLVVNRDKVEASKSATTGKSDEEESDSELEDGLFIVETIKKHVIDKNGNLLFQVKWKGFENKKDLTWEPEENLKVSGDEILNEYFDTIGGRHKIFEESDRAAKTKRRIPMTNGTYGTRPKRLRRNKAHATDETLLATAKKWSPPSGSWEDEIETIDTCEEDNDGYLIVYLTWKNGQKTKHDTEIIYKKCPQKVVHPLITPLACQFSC</sequence>
<feature type="region of interest" description="Disordered" evidence="3">
    <location>
        <begin position="116"/>
        <end position="135"/>
    </location>
</feature>
<dbReference type="Proteomes" id="UP000693942">
    <property type="component" value="Unassembled WGS sequence"/>
</dbReference>
<comment type="caution">
    <text evidence="6">The sequence shown here is derived from an EMBL/GenBank/DDBJ whole genome shotgun (WGS) entry which is preliminary data.</text>
</comment>
<feature type="signal peptide" evidence="4">
    <location>
        <begin position="1"/>
        <end position="23"/>
    </location>
</feature>
<dbReference type="Pfam" id="PF01393">
    <property type="entry name" value="Chromo_shadow"/>
    <property type="match status" value="1"/>
</dbReference>
<proteinExistence type="predicted"/>
<dbReference type="CDD" id="cd00024">
    <property type="entry name" value="CD_CSD"/>
    <property type="match status" value="1"/>
</dbReference>
<name>A0A8J5PP44_FUSOX</name>
<keyword evidence="4" id="KW-0732">Signal</keyword>
<evidence type="ECO:0000259" key="5">
    <source>
        <dbReference type="PROSITE" id="PS50013"/>
    </source>
</evidence>
<dbReference type="PANTHER" id="PTHR22812">
    <property type="entry name" value="CHROMOBOX PROTEIN"/>
    <property type="match status" value="1"/>
</dbReference>
<evidence type="ECO:0000313" key="6">
    <source>
        <dbReference type="EMBL" id="KAG7426536.1"/>
    </source>
</evidence>
<dbReference type="InterPro" id="IPR023779">
    <property type="entry name" value="Chromodomain_CS"/>
</dbReference>
<evidence type="ECO:0000256" key="1">
    <source>
        <dbReference type="ARBA" id="ARBA00004123"/>
    </source>
</evidence>
<protein>
    <submittedName>
        <fullName evidence="6">Chromo domain-containing protein 2</fullName>
    </submittedName>
</protein>
<accession>A0A8J5PP44</accession>
<feature type="region of interest" description="Disordered" evidence="3">
    <location>
        <begin position="83"/>
        <end position="106"/>
    </location>
</feature>
<dbReference type="InterPro" id="IPR051219">
    <property type="entry name" value="Heterochromatin_chromo-domain"/>
</dbReference>
<evidence type="ECO:0000256" key="2">
    <source>
        <dbReference type="ARBA" id="ARBA00023242"/>
    </source>
</evidence>
<comment type="subcellular location">
    <subcellularLocation>
        <location evidence="1">Nucleus</location>
    </subcellularLocation>
</comment>
<dbReference type="AlphaFoldDB" id="A0A8J5PP44"/>
<evidence type="ECO:0000313" key="7">
    <source>
        <dbReference type="Proteomes" id="UP000693942"/>
    </source>
</evidence>
<dbReference type="GO" id="GO:0005634">
    <property type="term" value="C:nucleus"/>
    <property type="evidence" value="ECO:0007669"/>
    <property type="project" value="UniProtKB-SubCell"/>
</dbReference>
<keyword evidence="2" id="KW-0539">Nucleus</keyword>
<dbReference type="PROSITE" id="PS50013">
    <property type="entry name" value="CHROMO_2"/>
    <property type="match status" value="1"/>
</dbReference>
<dbReference type="GO" id="GO:0000792">
    <property type="term" value="C:heterochromatin"/>
    <property type="evidence" value="ECO:0007669"/>
    <property type="project" value="UniProtKB-ARBA"/>
</dbReference>
<feature type="domain" description="Chromo" evidence="5">
    <location>
        <begin position="142"/>
        <end position="204"/>
    </location>
</feature>
<dbReference type="PROSITE" id="PS00598">
    <property type="entry name" value="CHROMO_1"/>
    <property type="match status" value="1"/>
</dbReference>
<organism evidence="6 7">
    <name type="scientific">Fusarium oxysporum f. sp. raphani</name>
    <dbReference type="NCBI Taxonomy" id="96318"/>
    <lineage>
        <taxon>Eukaryota</taxon>
        <taxon>Fungi</taxon>
        <taxon>Dikarya</taxon>
        <taxon>Ascomycota</taxon>
        <taxon>Pezizomycotina</taxon>
        <taxon>Sordariomycetes</taxon>
        <taxon>Hypocreomycetidae</taxon>
        <taxon>Hypocreales</taxon>
        <taxon>Nectriaceae</taxon>
        <taxon>Fusarium</taxon>
        <taxon>Fusarium oxysporum species complex</taxon>
    </lineage>
</organism>
<gene>
    <name evidence="6" type="primary">chp2-0</name>
    <name evidence="6" type="ORF">Forpi1262_v012956</name>
</gene>
<dbReference type="SMART" id="SM00300">
    <property type="entry name" value="ChSh"/>
    <property type="match status" value="1"/>
</dbReference>
<feature type="chain" id="PRO_5035209256" evidence="4">
    <location>
        <begin position="24"/>
        <end position="315"/>
    </location>
</feature>